<dbReference type="AlphaFoldDB" id="A0A1D6JS73"/>
<dbReference type="EMBL" id="CM007647">
    <property type="protein sequence ID" value="ONL94763.1"/>
    <property type="molecule type" value="Genomic_DNA"/>
</dbReference>
<reference evidence="1" key="1">
    <citation type="submission" date="2015-12" db="EMBL/GenBank/DDBJ databases">
        <title>Update maize B73 reference genome by single molecule sequencing technologies.</title>
        <authorList>
            <consortium name="Maize Genome Sequencing Project"/>
            <person name="Ware D."/>
        </authorList>
    </citation>
    <scope>NUCLEOTIDE SEQUENCE [LARGE SCALE GENOMIC DNA]</scope>
    <source>
        <tissue evidence="1">Seedling</tissue>
    </source>
</reference>
<evidence type="ECO:0000313" key="1">
    <source>
        <dbReference type="EMBL" id="ONL94763.1"/>
    </source>
</evidence>
<organism evidence="1">
    <name type="scientific">Zea mays</name>
    <name type="common">Maize</name>
    <dbReference type="NCBI Taxonomy" id="4577"/>
    <lineage>
        <taxon>Eukaryota</taxon>
        <taxon>Viridiplantae</taxon>
        <taxon>Streptophyta</taxon>
        <taxon>Embryophyta</taxon>
        <taxon>Tracheophyta</taxon>
        <taxon>Spermatophyta</taxon>
        <taxon>Magnoliopsida</taxon>
        <taxon>Liliopsida</taxon>
        <taxon>Poales</taxon>
        <taxon>Poaceae</taxon>
        <taxon>PACMAD clade</taxon>
        <taxon>Panicoideae</taxon>
        <taxon>Andropogonodae</taxon>
        <taxon>Andropogoneae</taxon>
        <taxon>Tripsacinae</taxon>
        <taxon>Zea</taxon>
    </lineage>
</organism>
<dbReference type="ExpressionAtlas" id="A0A1D6JS73">
    <property type="expression patterns" value="baseline and differential"/>
</dbReference>
<accession>A0A1D6JS73</accession>
<sequence length="149" mass="16548">MLLSQDRHLAFYGVEPGSSDLTGPFNQGIMQPELMCTIANPVDVLHGAIHDASTMNHVILQSDVLTYVYAVPYVLPKLSSVTHAHIVVGGEHASHREFDLHVSPLHLHIQFPGPVLTFSHLNLPLEYILKSCRRHDEPSQGCHSQDDEN</sequence>
<protein>
    <submittedName>
        <fullName evidence="1">Uncharacterized protein</fullName>
    </submittedName>
</protein>
<gene>
    <name evidence="1" type="ORF">ZEAMMB73_Zm00001d028119</name>
</gene>
<proteinExistence type="predicted"/>
<dbReference type="EMBL" id="CM007647">
    <property type="protein sequence ID" value="ONL94772.1"/>
    <property type="molecule type" value="Genomic_DNA"/>
</dbReference>
<name>A0A1D6JS73_MAIZE</name>